<accession>A0A942TFP8</accession>
<protein>
    <submittedName>
        <fullName evidence="1">Uncharacterized protein</fullName>
    </submittedName>
</protein>
<organism evidence="1 2">
    <name type="scientific">Lederbergia citri</name>
    <dbReference type="NCBI Taxonomy" id="2833580"/>
    <lineage>
        <taxon>Bacteria</taxon>
        <taxon>Bacillati</taxon>
        <taxon>Bacillota</taxon>
        <taxon>Bacilli</taxon>
        <taxon>Bacillales</taxon>
        <taxon>Bacillaceae</taxon>
        <taxon>Lederbergia</taxon>
    </lineage>
</organism>
<gene>
    <name evidence="1" type="ORF">KHA97_18695</name>
</gene>
<dbReference type="EMBL" id="JAGYPG010000003">
    <property type="protein sequence ID" value="MBS4197085.1"/>
    <property type="molecule type" value="Genomic_DNA"/>
</dbReference>
<comment type="caution">
    <text evidence="1">The sequence shown here is derived from an EMBL/GenBank/DDBJ whole genome shotgun (WGS) entry which is preliminary data.</text>
</comment>
<proteinExistence type="predicted"/>
<name>A0A942TFP8_9BACI</name>
<dbReference type="RefSeq" id="WP_213126272.1">
    <property type="nucleotide sequence ID" value="NZ_JAGYPG010000003.1"/>
</dbReference>
<sequence length="77" mass="8468">MVFGPIVINVLGFKVNAMDRNASLNFAASPRIDTFLTNKQNYGFGEENGDFNLNNVPLSLVNDMDVNDTNSQKTSIV</sequence>
<dbReference type="AlphaFoldDB" id="A0A942TFP8"/>
<evidence type="ECO:0000313" key="2">
    <source>
        <dbReference type="Proteomes" id="UP000681414"/>
    </source>
</evidence>
<reference evidence="1 2" key="1">
    <citation type="submission" date="2021-05" db="EMBL/GenBank/DDBJ databases">
        <title>Novel Bacillus species.</title>
        <authorList>
            <person name="Liu G."/>
        </authorList>
    </citation>
    <scope>NUCLEOTIDE SEQUENCE [LARGE SCALE GENOMIC DNA]</scope>
    <source>
        <strain evidence="2">FJAT-49780</strain>
    </source>
</reference>
<dbReference type="Proteomes" id="UP000681414">
    <property type="component" value="Unassembled WGS sequence"/>
</dbReference>
<keyword evidence="2" id="KW-1185">Reference proteome</keyword>
<evidence type="ECO:0000313" key="1">
    <source>
        <dbReference type="EMBL" id="MBS4197085.1"/>
    </source>
</evidence>